<dbReference type="Proteomes" id="UP001596461">
    <property type="component" value="Unassembled WGS sequence"/>
</dbReference>
<protein>
    <recommendedName>
        <fullName evidence="3">Right-handed parallel beta-helix repeat-containing protein</fullName>
    </recommendedName>
</protein>
<organism evidence="1 2">
    <name type="scientific">Halobaculum lipolyticum</name>
    <dbReference type="NCBI Taxonomy" id="3032001"/>
    <lineage>
        <taxon>Archaea</taxon>
        <taxon>Methanobacteriati</taxon>
        <taxon>Methanobacteriota</taxon>
        <taxon>Stenosarchaea group</taxon>
        <taxon>Halobacteria</taxon>
        <taxon>Halobacteriales</taxon>
        <taxon>Haloferacaceae</taxon>
        <taxon>Halobaculum</taxon>
    </lineage>
</organism>
<reference evidence="1 2" key="1">
    <citation type="journal article" date="2019" name="Int. J. Syst. Evol. Microbiol.">
        <title>The Global Catalogue of Microorganisms (GCM) 10K type strain sequencing project: providing services to taxonomists for standard genome sequencing and annotation.</title>
        <authorList>
            <consortium name="The Broad Institute Genomics Platform"/>
            <consortium name="The Broad Institute Genome Sequencing Center for Infectious Disease"/>
            <person name="Wu L."/>
            <person name="Ma J."/>
        </authorList>
    </citation>
    <scope>NUCLEOTIDE SEQUENCE [LARGE SCALE GENOMIC DNA]</scope>
    <source>
        <strain evidence="1 2">DT31</strain>
    </source>
</reference>
<dbReference type="InterPro" id="IPR011050">
    <property type="entry name" value="Pectin_lyase_fold/virulence"/>
</dbReference>
<sequence>MNAPEVDRRSLLRTLGAAGVVGLAGCGGRRTIESGDTVDPVIEQRPGTSDRVRLPPGTYRWNGSGLDVRTALVGAGSSGDVVLRLESGTMDGAVYGTLENIVIRGENPEPKAGLDLYPGGVVRGFCWPEGGGRDQDRALYHPEGGARTTIRNACIAGMANNGAYVDKAPVTVENSSFINSNVANLRVGLDEGSDPDAVSHVRDSLVAVTSDVRTDAGSGQNPVGLRIRRTGQFVVENCWFVFGADAPGSDGLVEIKGDDVSVEFRGCHFHNDTESEVIRDGGEANQVTLTNCTVSGEGNTTVSEDSVSGSLRTEATQVPLPSTVTGYSQADEAYGFDPQARPFGR</sequence>
<gene>
    <name evidence="1" type="ORF">ACFQL9_03570</name>
</gene>
<dbReference type="InterPro" id="IPR006311">
    <property type="entry name" value="TAT_signal"/>
</dbReference>
<dbReference type="InterPro" id="IPR012334">
    <property type="entry name" value="Pectin_lyas_fold"/>
</dbReference>
<keyword evidence="2" id="KW-1185">Reference proteome</keyword>
<comment type="caution">
    <text evidence="1">The sequence shown here is derived from an EMBL/GenBank/DDBJ whole genome shotgun (WGS) entry which is preliminary data.</text>
</comment>
<accession>A0ABD5WCL6</accession>
<dbReference type="RefSeq" id="WP_390209970.1">
    <property type="nucleotide sequence ID" value="NZ_JBHTAH010000002.1"/>
</dbReference>
<dbReference type="PROSITE" id="PS51318">
    <property type="entry name" value="TAT"/>
    <property type="match status" value="1"/>
</dbReference>
<evidence type="ECO:0000313" key="1">
    <source>
        <dbReference type="EMBL" id="MFC7068709.1"/>
    </source>
</evidence>
<dbReference type="EMBL" id="JBHTAH010000002">
    <property type="protein sequence ID" value="MFC7068709.1"/>
    <property type="molecule type" value="Genomic_DNA"/>
</dbReference>
<dbReference type="AlphaFoldDB" id="A0ABD5WCL6"/>
<evidence type="ECO:0008006" key="3">
    <source>
        <dbReference type="Google" id="ProtNLM"/>
    </source>
</evidence>
<dbReference type="Gene3D" id="2.160.20.10">
    <property type="entry name" value="Single-stranded right-handed beta-helix, Pectin lyase-like"/>
    <property type="match status" value="1"/>
</dbReference>
<dbReference type="SUPFAM" id="SSF51126">
    <property type="entry name" value="Pectin lyase-like"/>
    <property type="match status" value="1"/>
</dbReference>
<evidence type="ECO:0000313" key="2">
    <source>
        <dbReference type="Proteomes" id="UP001596461"/>
    </source>
</evidence>
<name>A0ABD5WCL6_9EURY</name>
<proteinExistence type="predicted"/>